<protein>
    <submittedName>
        <fullName evidence="3">Putative ribonuclease H-like domain-containing protein</fullName>
    </submittedName>
</protein>
<comment type="caution">
    <text evidence="3">The sequence shown here is derived from an EMBL/GenBank/DDBJ whole genome shotgun (WGS) entry which is preliminary data.</text>
</comment>
<feature type="coiled-coil region" evidence="1">
    <location>
        <begin position="564"/>
        <end position="591"/>
    </location>
</feature>
<reference evidence="3" key="1">
    <citation type="journal article" date="2019" name="Sci. Rep.">
        <title>Draft genome of Tanacetum cinerariifolium, the natural source of mosquito coil.</title>
        <authorList>
            <person name="Yamashiro T."/>
            <person name="Shiraishi A."/>
            <person name="Satake H."/>
            <person name="Nakayama K."/>
        </authorList>
    </citation>
    <scope>NUCLEOTIDE SEQUENCE</scope>
</reference>
<evidence type="ECO:0000313" key="3">
    <source>
        <dbReference type="EMBL" id="GEU58980.1"/>
    </source>
</evidence>
<name>A0A6L2LCR4_TANCI</name>
<dbReference type="Pfam" id="PF07727">
    <property type="entry name" value="RVT_2"/>
    <property type="match status" value="1"/>
</dbReference>
<keyword evidence="1" id="KW-0175">Coiled coil</keyword>
<feature type="domain" description="Reverse transcriptase Ty1/copia-type" evidence="2">
    <location>
        <begin position="152"/>
        <end position="230"/>
    </location>
</feature>
<dbReference type="PANTHER" id="PTHR11439:SF509">
    <property type="entry name" value="RNA-DIRECTED DNA POLYMERASE"/>
    <property type="match status" value="1"/>
</dbReference>
<accession>A0A6L2LCR4</accession>
<sequence length="692" mass="79077">MGHKVKTIRCDNGTKFKNMIMNEFCEMKGRKPALSFMRPFGCPVTILNTLDHLDPEREKAQRNEFENLPTDPLMPDLKDTADLQYSGIVSNAYDDEVKGAVAEFNNLELTIVVSPIPTTRIHKDHPKEKIIRDTLSAPLTRRMIKTSQEHAMVYVDNIIFGSTKKSLCTEFEGLMHKKFQMSSLGELIFFLGLLVVQRDDGIFITQDKYVANILKKFDFSLVKTASTPIETNKALLKDEEVEDVDVHLYRSMIGSLMYLIASRPDILFVVYACARFQVTPKVSHLHAMKRIFRYLKVYTSCIEQLWATTKVKNVNGEAHILALVDKKKVIITKESIRRDLSFEDEGGVDFLSNKVIFEQLTLMGSTMAFAIICLATNQNFNISKYIFDNMVKHLGGGVKFLMYPRFVQVFMDNQVEGMDKHNAIYVISSHTNKVFANMKMEGDGFSEVLDLEKAKTTQAVEISSLKRRVKKLERKKQSRTLGLKEQSVKVFEKEVSIGKEVIIAVTTLQISKDELTQAQNLIEIKATTPKAITTAVTIVTTTGTRTKGSDKEVEGNEKAKEVRSKRARSNIEHEYAKRQRLEEENESTELKRCLEIVPDNKDDVTIEATPLSSKSPSLLITRSTKKGGKAISRSSKQMKMVYYLLVDKMYPFTRNILHQMWNDVRLQVDYEVDMAYDLRLIWRQINEGYIPK</sequence>
<organism evidence="3">
    <name type="scientific">Tanacetum cinerariifolium</name>
    <name type="common">Dalmatian daisy</name>
    <name type="synonym">Chrysanthemum cinerariifolium</name>
    <dbReference type="NCBI Taxonomy" id="118510"/>
    <lineage>
        <taxon>Eukaryota</taxon>
        <taxon>Viridiplantae</taxon>
        <taxon>Streptophyta</taxon>
        <taxon>Embryophyta</taxon>
        <taxon>Tracheophyta</taxon>
        <taxon>Spermatophyta</taxon>
        <taxon>Magnoliopsida</taxon>
        <taxon>eudicotyledons</taxon>
        <taxon>Gunneridae</taxon>
        <taxon>Pentapetalae</taxon>
        <taxon>asterids</taxon>
        <taxon>campanulids</taxon>
        <taxon>Asterales</taxon>
        <taxon>Asteraceae</taxon>
        <taxon>Asteroideae</taxon>
        <taxon>Anthemideae</taxon>
        <taxon>Anthemidinae</taxon>
        <taxon>Tanacetum</taxon>
    </lineage>
</organism>
<dbReference type="InterPro" id="IPR013103">
    <property type="entry name" value="RVT_2"/>
</dbReference>
<evidence type="ECO:0000256" key="1">
    <source>
        <dbReference type="SAM" id="Coils"/>
    </source>
</evidence>
<dbReference type="PANTHER" id="PTHR11439">
    <property type="entry name" value="GAG-POL-RELATED RETROTRANSPOSON"/>
    <property type="match status" value="1"/>
</dbReference>
<proteinExistence type="predicted"/>
<evidence type="ECO:0000259" key="2">
    <source>
        <dbReference type="Pfam" id="PF07727"/>
    </source>
</evidence>
<gene>
    <name evidence="3" type="ORF">Tci_030958</name>
</gene>
<dbReference type="EMBL" id="BKCJ010004093">
    <property type="protein sequence ID" value="GEU58980.1"/>
    <property type="molecule type" value="Genomic_DNA"/>
</dbReference>
<dbReference type="AlphaFoldDB" id="A0A6L2LCR4"/>